<evidence type="ECO:0000313" key="2">
    <source>
        <dbReference type="EMBL" id="MPC09394.1"/>
    </source>
</evidence>
<comment type="caution">
    <text evidence="2">The sequence shown here is derived from an EMBL/GenBank/DDBJ whole genome shotgun (WGS) entry which is preliminary data.</text>
</comment>
<keyword evidence="1" id="KW-0812">Transmembrane</keyword>
<proteinExistence type="predicted"/>
<evidence type="ECO:0000313" key="3">
    <source>
        <dbReference type="Proteomes" id="UP000324222"/>
    </source>
</evidence>
<dbReference type="AlphaFoldDB" id="A0A5B7CKZ2"/>
<keyword evidence="1" id="KW-0472">Membrane</keyword>
<dbReference type="Proteomes" id="UP000324222">
    <property type="component" value="Unassembled WGS sequence"/>
</dbReference>
<sequence>MEVFISGGAPGRQNLGSALRLGLRNTRMSSRRQCYVAAAVVMVVENSYQYSVAFRCFIALILYIHMLIAGFRVLCTGVMVVATVMTVEMVMRTIKNKFESK</sequence>
<feature type="transmembrane region" description="Helical" evidence="1">
    <location>
        <begin position="57"/>
        <end position="87"/>
    </location>
</feature>
<name>A0A5B7CKZ2_PORTR</name>
<accession>A0A5B7CKZ2</accession>
<keyword evidence="3" id="KW-1185">Reference proteome</keyword>
<reference evidence="2 3" key="1">
    <citation type="submission" date="2019-05" db="EMBL/GenBank/DDBJ databases">
        <title>Another draft genome of Portunus trituberculatus and its Hox gene families provides insights of decapod evolution.</title>
        <authorList>
            <person name="Jeong J.-H."/>
            <person name="Song I."/>
            <person name="Kim S."/>
            <person name="Choi T."/>
            <person name="Kim D."/>
            <person name="Ryu S."/>
            <person name="Kim W."/>
        </authorList>
    </citation>
    <scope>NUCLEOTIDE SEQUENCE [LARGE SCALE GENOMIC DNA]</scope>
    <source>
        <tissue evidence="2">Muscle</tissue>
    </source>
</reference>
<organism evidence="2 3">
    <name type="scientific">Portunus trituberculatus</name>
    <name type="common">Swimming crab</name>
    <name type="synonym">Neptunus trituberculatus</name>
    <dbReference type="NCBI Taxonomy" id="210409"/>
    <lineage>
        <taxon>Eukaryota</taxon>
        <taxon>Metazoa</taxon>
        <taxon>Ecdysozoa</taxon>
        <taxon>Arthropoda</taxon>
        <taxon>Crustacea</taxon>
        <taxon>Multicrustacea</taxon>
        <taxon>Malacostraca</taxon>
        <taxon>Eumalacostraca</taxon>
        <taxon>Eucarida</taxon>
        <taxon>Decapoda</taxon>
        <taxon>Pleocyemata</taxon>
        <taxon>Brachyura</taxon>
        <taxon>Eubrachyura</taxon>
        <taxon>Portunoidea</taxon>
        <taxon>Portunidae</taxon>
        <taxon>Portuninae</taxon>
        <taxon>Portunus</taxon>
    </lineage>
</organism>
<evidence type="ECO:0000256" key="1">
    <source>
        <dbReference type="SAM" id="Phobius"/>
    </source>
</evidence>
<dbReference type="EMBL" id="VSRR010000068">
    <property type="protein sequence ID" value="MPC09394.1"/>
    <property type="molecule type" value="Genomic_DNA"/>
</dbReference>
<protein>
    <submittedName>
        <fullName evidence="2">Uncharacterized protein</fullName>
    </submittedName>
</protein>
<gene>
    <name evidence="2" type="ORF">E2C01_002005</name>
</gene>
<keyword evidence="1" id="KW-1133">Transmembrane helix</keyword>